<dbReference type="SUPFAM" id="SSF53448">
    <property type="entry name" value="Nucleotide-diphospho-sugar transferases"/>
    <property type="match status" value="1"/>
</dbReference>
<dbReference type="PANTHER" id="PTHR31834:SF10">
    <property type="entry name" value="TRANSFERASE, PUTATIVE (AFU_ORTHOLOGUE AFUA_8G02040)-RELATED"/>
    <property type="match status" value="1"/>
</dbReference>
<dbReference type="InterPro" id="IPR029044">
    <property type="entry name" value="Nucleotide-diphossugar_trans"/>
</dbReference>
<comment type="similarity">
    <text evidence="1">Belongs to the glycosyltransferase 32 family.</text>
</comment>
<dbReference type="InterPro" id="IPR039367">
    <property type="entry name" value="Och1-like"/>
</dbReference>
<feature type="coiled-coil region" evidence="2">
    <location>
        <begin position="290"/>
        <end position="321"/>
    </location>
</feature>
<dbReference type="PANTHER" id="PTHR31834">
    <property type="entry name" value="INITIATION-SPECIFIC ALPHA-1,6-MANNOSYLTRANSFERASE"/>
    <property type="match status" value="1"/>
</dbReference>
<evidence type="ECO:0000313" key="3">
    <source>
        <dbReference type="EMBL" id="KAK0389899.1"/>
    </source>
</evidence>
<dbReference type="Proteomes" id="UP001175261">
    <property type="component" value="Unassembled WGS sequence"/>
</dbReference>
<protein>
    <submittedName>
        <fullName evidence="3">Uncharacterized protein</fullName>
    </submittedName>
</protein>
<gene>
    <name evidence="3" type="ORF">NLU13_3472</name>
</gene>
<keyword evidence="2" id="KW-0175">Coiled coil</keyword>
<evidence type="ECO:0000256" key="2">
    <source>
        <dbReference type="SAM" id="Coils"/>
    </source>
</evidence>
<dbReference type="GO" id="GO:0000136">
    <property type="term" value="C:mannan polymerase complex"/>
    <property type="evidence" value="ECO:0007669"/>
    <property type="project" value="TreeGrafter"/>
</dbReference>
<comment type="caution">
    <text evidence="3">The sequence shown here is derived from an EMBL/GenBank/DDBJ whole genome shotgun (WGS) entry which is preliminary data.</text>
</comment>
<sequence length="430" mass="48677">MQNPTVTWRRLLRIRARTVAVAFVLVLSVWYLASGVLSRPTPLSAEDVAHQFPLVWEHIVTSNKTGGAWYIPPAWLGSQDQPKTIVEAATLASRAALAKPERQLPFSRIPLIVHQTYKTTEAQTWNPLMLPFVEKWLSFAARPQENQPMAYFFWTDEGINELIHGLESDFARSFELFPRIERTDIFRMLACKWFGGIYGDMDTEPLKPPQQWISLSDVSSWVDPVTNEKYGLAIKQKDGKAPVSARPVNFIGGIEADLDPDTDTYWRMGYKYPIQLTQWALASAPNHPVVELYQARLRALADEAEAAAQKAGVKLDALEKAYAVERTGPHAFTEAVRSYLEEKLSFRWNSLTGREDDGKVKLVVDVLILPITGFSPGRQKSMGSKPVDDVQARLVHHFFGSWRHWNLATESGKLCRTLFGMCRDWSMVDA</sequence>
<name>A0AA39LAG9_SARSR</name>
<dbReference type="InterPro" id="IPR007577">
    <property type="entry name" value="GlycoTrfase_DXD_sugar-bd_CS"/>
</dbReference>
<evidence type="ECO:0000256" key="1">
    <source>
        <dbReference type="ARBA" id="ARBA00009003"/>
    </source>
</evidence>
<organism evidence="3 4">
    <name type="scientific">Sarocladium strictum</name>
    <name type="common">Black bundle disease fungus</name>
    <name type="synonym">Acremonium strictum</name>
    <dbReference type="NCBI Taxonomy" id="5046"/>
    <lineage>
        <taxon>Eukaryota</taxon>
        <taxon>Fungi</taxon>
        <taxon>Dikarya</taxon>
        <taxon>Ascomycota</taxon>
        <taxon>Pezizomycotina</taxon>
        <taxon>Sordariomycetes</taxon>
        <taxon>Hypocreomycetidae</taxon>
        <taxon>Hypocreales</taxon>
        <taxon>Sarocladiaceae</taxon>
        <taxon>Sarocladium</taxon>
    </lineage>
</organism>
<dbReference type="GO" id="GO:0000009">
    <property type="term" value="F:alpha-1,6-mannosyltransferase activity"/>
    <property type="evidence" value="ECO:0007669"/>
    <property type="project" value="InterPro"/>
</dbReference>
<dbReference type="Pfam" id="PF04488">
    <property type="entry name" value="Gly_transf_sug"/>
    <property type="match status" value="1"/>
</dbReference>
<keyword evidence="4" id="KW-1185">Reference proteome</keyword>
<accession>A0AA39LAG9</accession>
<dbReference type="GO" id="GO:0006487">
    <property type="term" value="P:protein N-linked glycosylation"/>
    <property type="evidence" value="ECO:0007669"/>
    <property type="project" value="TreeGrafter"/>
</dbReference>
<proteinExistence type="inferred from homology"/>
<dbReference type="AlphaFoldDB" id="A0AA39LAG9"/>
<reference evidence="3" key="1">
    <citation type="submission" date="2022-10" db="EMBL/GenBank/DDBJ databases">
        <title>Determination and structural analysis of whole genome sequence of Sarocladium strictum F4-1.</title>
        <authorList>
            <person name="Hu L."/>
            <person name="Jiang Y."/>
        </authorList>
    </citation>
    <scope>NUCLEOTIDE SEQUENCE</scope>
    <source>
        <strain evidence="3">F4-1</strain>
    </source>
</reference>
<evidence type="ECO:0000313" key="4">
    <source>
        <dbReference type="Proteomes" id="UP001175261"/>
    </source>
</evidence>
<dbReference type="Gene3D" id="3.90.550.20">
    <property type="match status" value="1"/>
</dbReference>
<dbReference type="EMBL" id="JAPDFR010000002">
    <property type="protein sequence ID" value="KAK0389899.1"/>
    <property type="molecule type" value="Genomic_DNA"/>
</dbReference>